<evidence type="ECO:0000313" key="3">
    <source>
        <dbReference type="Proteomes" id="UP000091967"/>
    </source>
</evidence>
<keyword evidence="3" id="KW-1185">Reference proteome</keyword>
<dbReference type="EMBL" id="LYXU01000002">
    <property type="protein sequence ID" value="OBS23462.1"/>
    <property type="molecule type" value="Genomic_DNA"/>
</dbReference>
<feature type="region of interest" description="Disordered" evidence="1">
    <location>
        <begin position="25"/>
        <end position="181"/>
    </location>
</feature>
<reference evidence="2 3" key="1">
    <citation type="submission" date="2016-06" db="EMBL/GenBank/DDBJ databases">
        <title>Living apart together: crosstalk between the core and supernumerary genomes in a fungal plant pathogen.</title>
        <authorList>
            <person name="Vanheule A."/>
            <person name="Audenaert K."/>
            <person name="Warris S."/>
            <person name="Van De Geest H."/>
            <person name="Schijlen E."/>
            <person name="Hofte M."/>
            <person name="De Saeger S."/>
            <person name="Haesaert G."/>
            <person name="Waalwijk C."/>
            <person name="Van Der Lee T."/>
        </authorList>
    </citation>
    <scope>NUCLEOTIDE SEQUENCE [LARGE SCALE GENOMIC DNA]</scope>
    <source>
        <strain evidence="2 3">2516</strain>
    </source>
</reference>
<dbReference type="AlphaFoldDB" id="A0A1B8ASF6"/>
<evidence type="ECO:0000256" key="1">
    <source>
        <dbReference type="SAM" id="MobiDB-lite"/>
    </source>
</evidence>
<protein>
    <submittedName>
        <fullName evidence="2">Uncharacterized protein</fullName>
    </submittedName>
</protein>
<accession>A0A1B8ASF6</accession>
<sequence>MLPSQPQASEIKPFDSSVELVSLPSIGRKPVGAQSGQPASQSPVGMAQTTHEKSQAQNNSIAARHSTPTHNVVASARPVLALAQTPPPQASPSSKPITVQKPVIGHTQPSQKPVPSQQTFAAPKQSTQRPAIIQKPVTTRTSSQKARHSPPAWFYRQAFSDPEASSDVTSDVTGYSKLEEA</sequence>
<feature type="compositionally biased region" description="Polar residues" evidence="1">
    <location>
        <begin position="34"/>
        <end position="72"/>
    </location>
</feature>
<feature type="compositionally biased region" description="Polar residues" evidence="1">
    <location>
        <begin position="107"/>
        <end position="129"/>
    </location>
</feature>
<organism evidence="2 3">
    <name type="scientific">Fusarium poae</name>
    <dbReference type="NCBI Taxonomy" id="36050"/>
    <lineage>
        <taxon>Eukaryota</taxon>
        <taxon>Fungi</taxon>
        <taxon>Dikarya</taxon>
        <taxon>Ascomycota</taxon>
        <taxon>Pezizomycotina</taxon>
        <taxon>Sordariomycetes</taxon>
        <taxon>Hypocreomycetidae</taxon>
        <taxon>Hypocreales</taxon>
        <taxon>Nectriaceae</taxon>
        <taxon>Fusarium</taxon>
    </lineage>
</organism>
<proteinExistence type="predicted"/>
<gene>
    <name evidence="2" type="ORF">FPOA_04011</name>
</gene>
<name>A0A1B8ASF6_FUSPO</name>
<comment type="caution">
    <text evidence="2">The sequence shown here is derived from an EMBL/GenBank/DDBJ whole genome shotgun (WGS) entry which is preliminary data.</text>
</comment>
<evidence type="ECO:0000313" key="2">
    <source>
        <dbReference type="EMBL" id="OBS23462.1"/>
    </source>
</evidence>
<dbReference type="Proteomes" id="UP000091967">
    <property type="component" value="Unassembled WGS sequence"/>
</dbReference>